<accession>U2LS51</accession>
<gene>
    <name evidence="2" type="ORF">RUMCAL_02878</name>
</gene>
<name>U2LS51_9FIRM</name>
<dbReference type="PATRIC" id="fig|411473.3.peg.2413"/>
<feature type="transmembrane region" description="Helical" evidence="1">
    <location>
        <begin position="9"/>
        <end position="26"/>
    </location>
</feature>
<comment type="caution">
    <text evidence="2">The sequence shown here is derived from an EMBL/GenBank/DDBJ whole genome shotgun (WGS) entry which is preliminary data.</text>
</comment>
<dbReference type="InterPro" id="IPR013783">
    <property type="entry name" value="Ig-like_fold"/>
</dbReference>
<feature type="transmembrane region" description="Helical" evidence="1">
    <location>
        <begin position="32"/>
        <end position="50"/>
    </location>
</feature>
<keyword evidence="1" id="KW-0472">Membrane</keyword>
<dbReference type="PANTHER" id="PTHR34351">
    <property type="entry name" value="SLR1927 PROTEIN-RELATED"/>
    <property type="match status" value="1"/>
</dbReference>
<dbReference type="AlphaFoldDB" id="U2LS51"/>
<keyword evidence="3" id="KW-1185">Reference proteome</keyword>
<sequence>MNAMRTLKILYLLLAGVCYLFFCLYLPQFSAYLLLCILLLPALLFFAAHYSGAKLQAELVPPKPHAHIGEPFSCCVRLKNPTIFPISTVIFRIHLENETLTELDDVEFHEAVPPRQTVCIHVPVTPEHAGAVHVTLQSVQVLDTLLLFSHRKRFSAAFSATALPEVPQPPASTSPLQAGEDAVMQPTTEPEEFLGVREYRSGDRMRAIHWKLSSRFPEPVVREYGIPARTPVTVAFLYAVQADNPQERGQELDAMLEALQACTAFFCANQDGVTVVFCRSDWHRSETITEEQSLLPLLENLLETPPEADAAACLSHWESLGETAAFCVTDTILENPPFQKVFTAKAAGSDKHVSIAGNGAEIVYRTLTDSEGGAA</sequence>
<dbReference type="Gene3D" id="2.60.40.10">
    <property type="entry name" value="Immunoglobulins"/>
    <property type="match status" value="1"/>
</dbReference>
<dbReference type="HOGENOM" id="CLU_026152_1_0_9"/>
<dbReference type="EMBL" id="AWVF01000368">
    <property type="protein sequence ID" value="ERJ89943.1"/>
    <property type="molecule type" value="Genomic_DNA"/>
</dbReference>
<protein>
    <submittedName>
        <fullName evidence="2">Uncharacterized protein</fullName>
    </submittedName>
</protein>
<dbReference type="Proteomes" id="UP000016662">
    <property type="component" value="Unassembled WGS sequence"/>
</dbReference>
<evidence type="ECO:0000313" key="2">
    <source>
        <dbReference type="EMBL" id="ERJ89943.1"/>
    </source>
</evidence>
<evidence type="ECO:0000256" key="1">
    <source>
        <dbReference type="SAM" id="Phobius"/>
    </source>
</evidence>
<dbReference type="eggNOG" id="COG1721">
    <property type="taxonomic scope" value="Bacteria"/>
</dbReference>
<organism evidence="2 3">
    <name type="scientific">Ruminococcus callidus ATCC 27760</name>
    <dbReference type="NCBI Taxonomy" id="411473"/>
    <lineage>
        <taxon>Bacteria</taxon>
        <taxon>Bacillati</taxon>
        <taxon>Bacillota</taxon>
        <taxon>Clostridia</taxon>
        <taxon>Eubacteriales</taxon>
        <taxon>Oscillospiraceae</taxon>
        <taxon>Ruminococcus</taxon>
    </lineage>
</organism>
<keyword evidence="1" id="KW-0812">Transmembrane</keyword>
<evidence type="ECO:0000313" key="3">
    <source>
        <dbReference type="Proteomes" id="UP000016662"/>
    </source>
</evidence>
<proteinExistence type="predicted"/>
<keyword evidence="1" id="KW-1133">Transmembrane helix</keyword>
<dbReference type="STRING" id="411473.RUMCAL_02878"/>
<reference evidence="2 3" key="1">
    <citation type="submission" date="2013-07" db="EMBL/GenBank/DDBJ databases">
        <authorList>
            <person name="Weinstock G."/>
            <person name="Sodergren E."/>
            <person name="Wylie T."/>
            <person name="Fulton L."/>
            <person name="Fulton R."/>
            <person name="Fronick C."/>
            <person name="O'Laughlin M."/>
            <person name="Godfrey J."/>
            <person name="Miner T."/>
            <person name="Herter B."/>
            <person name="Appelbaum E."/>
            <person name="Cordes M."/>
            <person name="Lek S."/>
            <person name="Wollam A."/>
            <person name="Pepin K.H."/>
            <person name="Palsikar V.B."/>
            <person name="Mitreva M."/>
            <person name="Wilson R.K."/>
        </authorList>
    </citation>
    <scope>NUCLEOTIDE SEQUENCE [LARGE SCALE GENOMIC DNA]</scope>
    <source>
        <strain evidence="2 3">ATCC 27760</strain>
    </source>
</reference>